<evidence type="ECO:0000313" key="2">
    <source>
        <dbReference type="EMBL" id="PIU16524.1"/>
    </source>
</evidence>
<feature type="transmembrane region" description="Helical" evidence="1">
    <location>
        <begin position="30"/>
        <end position="59"/>
    </location>
</feature>
<dbReference type="EMBL" id="PEXQ01000010">
    <property type="protein sequence ID" value="PIU16524.1"/>
    <property type="molecule type" value="Genomic_DNA"/>
</dbReference>
<proteinExistence type="predicted"/>
<gene>
    <name evidence="2" type="ORF">COT20_00345</name>
</gene>
<reference evidence="3" key="1">
    <citation type="submission" date="2017-09" db="EMBL/GenBank/DDBJ databases">
        <title>Depth-based differentiation of microbial function through sediment-hosted aquifers and enrichment of novel symbionts in the deep terrestrial subsurface.</title>
        <authorList>
            <person name="Probst A.J."/>
            <person name="Ladd B."/>
            <person name="Jarett J.K."/>
            <person name="Geller-Mcgrath D.E."/>
            <person name="Sieber C.M.K."/>
            <person name="Emerson J.B."/>
            <person name="Anantharaman K."/>
            <person name="Thomas B.C."/>
            <person name="Malmstrom R."/>
            <person name="Stieglmeier M."/>
            <person name="Klingl A."/>
            <person name="Woyke T."/>
            <person name="Ryan C.M."/>
            <person name="Banfield J.F."/>
        </authorList>
    </citation>
    <scope>NUCLEOTIDE SEQUENCE [LARGE SCALE GENOMIC DNA]</scope>
</reference>
<dbReference type="InterPro" id="IPR012902">
    <property type="entry name" value="N_methyl_site"/>
</dbReference>
<keyword evidence="1" id="KW-0812">Transmembrane</keyword>
<evidence type="ECO:0000313" key="3">
    <source>
        <dbReference type="Proteomes" id="UP000229784"/>
    </source>
</evidence>
<protein>
    <recommendedName>
        <fullName evidence="4">General secretion pathway GspH domain-containing protein</fullName>
    </recommendedName>
</protein>
<dbReference type="NCBIfam" id="TIGR02532">
    <property type="entry name" value="IV_pilin_GFxxxE"/>
    <property type="match status" value="1"/>
</dbReference>
<evidence type="ECO:0008006" key="4">
    <source>
        <dbReference type="Google" id="ProtNLM"/>
    </source>
</evidence>
<dbReference type="SUPFAM" id="SSF54523">
    <property type="entry name" value="Pili subunits"/>
    <property type="match status" value="1"/>
</dbReference>
<evidence type="ECO:0000256" key="1">
    <source>
        <dbReference type="SAM" id="Phobius"/>
    </source>
</evidence>
<accession>A0A2M6XV67</accession>
<name>A0A2M6XV67_9BACT</name>
<organism evidence="2 3">
    <name type="scientific">bacterium (Candidatus Gribaldobacteria) CG08_land_8_20_14_0_20_39_15</name>
    <dbReference type="NCBI Taxonomy" id="2014273"/>
    <lineage>
        <taxon>Bacteria</taxon>
        <taxon>Candidatus Gribaldobacteria</taxon>
    </lineage>
</organism>
<comment type="caution">
    <text evidence="2">The sequence shown here is derived from an EMBL/GenBank/DDBJ whole genome shotgun (WGS) entry which is preliminary data.</text>
</comment>
<dbReference type="AlphaFoldDB" id="A0A2M6XV67"/>
<keyword evidence="1" id="KW-1133">Transmembrane helix</keyword>
<sequence>MQIANLEMQKINRQKMFLFSKLRKFFKNKFCLAQGFSLAELLVVIGIIAILGAVGLPIIKSFQSSFKLTAAARDLVVNLRSVQQATVAEQVDYGLRFSFANNSYQVLKFSTTTQEILSKTLPIDVFLYQISGFTNEEVVFNVLGAVRESGTVVIKNNQGSTKTIEVRPSGFVKIQ</sequence>
<dbReference type="Gene3D" id="3.30.700.10">
    <property type="entry name" value="Glycoprotein, Type 4 Pilin"/>
    <property type="match status" value="1"/>
</dbReference>
<dbReference type="Proteomes" id="UP000229784">
    <property type="component" value="Unassembled WGS sequence"/>
</dbReference>
<dbReference type="InterPro" id="IPR045584">
    <property type="entry name" value="Pilin-like"/>
</dbReference>
<keyword evidence="1" id="KW-0472">Membrane</keyword>